<proteinExistence type="predicted"/>
<accession>A0A381SBV9</accession>
<sequence>MMDFLQELNEMNGEFRTFMGSEMRMFHLDWPMPMLKTILKLFVIYY</sequence>
<evidence type="ECO:0000313" key="1">
    <source>
        <dbReference type="EMBL" id="SUZ98633.1"/>
    </source>
</evidence>
<organism evidence="1">
    <name type="scientific">marine metagenome</name>
    <dbReference type="NCBI Taxonomy" id="408172"/>
    <lineage>
        <taxon>unclassified sequences</taxon>
        <taxon>metagenomes</taxon>
        <taxon>ecological metagenomes</taxon>
    </lineage>
</organism>
<name>A0A381SBV9_9ZZZZ</name>
<reference evidence="1" key="1">
    <citation type="submission" date="2018-05" db="EMBL/GenBank/DDBJ databases">
        <authorList>
            <person name="Lanie J.A."/>
            <person name="Ng W.-L."/>
            <person name="Kazmierczak K.M."/>
            <person name="Andrzejewski T.M."/>
            <person name="Davidsen T.M."/>
            <person name="Wayne K.J."/>
            <person name="Tettelin H."/>
            <person name="Glass J.I."/>
            <person name="Rusch D."/>
            <person name="Podicherti R."/>
            <person name="Tsui H.-C.T."/>
            <person name="Winkler M.E."/>
        </authorList>
    </citation>
    <scope>NUCLEOTIDE SEQUENCE</scope>
</reference>
<dbReference type="AlphaFoldDB" id="A0A381SBV9"/>
<protein>
    <submittedName>
        <fullName evidence="1">Uncharacterized protein</fullName>
    </submittedName>
</protein>
<gene>
    <name evidence="1" type="ORF">METZ01_LOCUS51487</name>
</gene>
<dbReference type="EMBL" id="UINC01002623">
    <property type="protein sequence ID" value="SUZ98633.1"/>
    <property type="molecule type" value="Genomic_DNA"/>
</dbReference>